<accession>A0A4R4EGY2</accession>
<dbReference type="RefSeq" id="WP_132417986.1">
    <property type="nucleotide sequence ID" value="NZ_SKFG01000009.1"/>
</dbReference>
<dbReference type="Proteomes" id="UP000295418">
    <property type="component" value="Unassembled WGS sequence"/>
</dbReference>
<keyword evidence="1" id="KW-0812">Transmembrane</keyword>
<evidence type="ECO:0000256" key="1">
    <source>
        <dbReference type="SAM" id="Phobius"/>
    </source>
</evidence>
<sequence length="64" mass="7445">MAVMGVHLTFAVLFFAALVLGVLTFLRNVVTKDSVRHDLEFVWNGKFTREQIEFQDYNNNHTEN</sequence>
<dbReference type="AlphaFoldDB" id="A0A4R4EGY2"/>
<evidence type="ECO:0000313" key="3">
    <source>
        <dbReference type="Proteomes" id="UP000295418"/>
    </source>
</evidence>
<reference evidence="2 3" key="1">
    <citation type="submission" date="2019-03" db="EMBL/GenBank/DDBJ databases">
        <authorList>
            <person name="Kim M.K.M."/>
        </authorList>
    </citation>
    <scope>NUCLEOTIDE SEQUENCE [LARGE SCALE GENOMIC DNA]</scope>
    <source>
        <strain evidence="2 3">18JY21-1</strain>
    </source>
</reference>
<organism evidence="2 3">
    <name type="scientific">Paenibacillus albiflavus</name>
    <dbReference type="NCBI Taxonomy" id="2545760"/>
    <lineage>
        <taxon>Bacteria</taxon>
        <taxon>Bacillati</taxon>
        <taxon>Bacillota</taxon>
        <taxon>Bacilli</taxon>
        <taxon>Bacillales</taxon>
        <taxon>Paenibacillaceae</taxon>
        <taxon>Paenibacillus</taxon>
    </lineage>
</organism>
<feature type="transmembrane region" description="Helical" evidence="1">
    <location>
        <begin position="6"/>
        <end position="26"/>
    </location>
</feature>
<evidence type="ECO:0000313" key="2">
    <source>
        <dbReference type="EMBL" id="TCZ77415.1"/>
    </source>
</evidence>
<protein>
    <submittedName>
        <fullName evidence="2">Uncharacterized protein</fullName>
    </submittedName>
</protein>
<keyword evidence="3" id="KW-1185">Reference proteome</keyword>
<name>A0A4R4EGY2_9BACL</name>
<dbReference type="EMBL" id="SKFG01000009">
    <property type="protein sequence ID" value="TCZ77415.1"/>
    <property type="molecule type" value="Genomic_DNA"/>
</dbReference>
<keyword evidence="1" id="KW-1133">Transmembrane helix</keyword>
<gene>
    <name evidence="2" type="ORF">E0485_10485</name>
</gene>
<comment type="caution">
    <text evidence="2">The sequence shown here is derived from an EMBL/GenBank/DDBJ whole genome shotgun (WGS) entry which is preliminary data.</text>
</comment>
<proteinExistence type="predicted"/>
<keyword evidence="1" id="KW-0472">Membrane</keyword>